<evidence type="ECO:0000256" key="1">
    <source>
        <dbReference type="ARBA" id="ARBA00022723"/>
    </source>
</evidence>
<protein>
    <recommendedName>
        <fullName evidence="3">C2 domain-containing protein</fullName>
    </recommendedName>
</protein>
<accession>A0ABN9W1H7</accession>
<dbReference type="InterPro" id="IPR035892">
    <property type="entry name" value="C2_domain_sf"/>
</dbReference>
<proteinExistence type="predicted"/>
<comment type="caution">
    <text evidence="4">The sequence shown here is derived from an EMBL/GenBank/DDBJ whole genome shotgun (WGS) entry which is preliminary data.</text>
</comment>
<dbReference type="SUPFAM" id="SSF49562">
    <property type="entry name" value="C2 domain (Calcium/lipid-binding domain, CaLB)"/>
    <property type="match status" value="1"/>
</dbReference>
<evidence type="ECO:0000256" key="2">
    <source>
        <dbReference type="ARBA" id="ARBA00022837"/>
    </source>
</evidence>
<gene>
    <name evidence="4" type="ORF">PCOR1329_LOCUS62418</name>
</gene>
<dbReference type="Gene3D" id="2.60.40.150">
    <property type="entry name" value="C2 domain"/>
    <property type="match status" value="1"/>
</dbReference>
<dbReference type="Proteomes" id="UP001189429">
    <property type="component" value="Unassembled WGS sequence"/>
</dbReference>
<keyword evidence="2" id="KW-0106">Calcium</keyword>
<dbReference type="SMART" id="SM00239">
    <property type="entry name" value="C2"/>
    <property type="match status" value="1"/>
</dbReference>
<evidence type="ECO:0000259" key="3">
    <source>
        <dbReference type="PROSITE" id="PS50004"/>
    </source>
</evidence>
<name>A0ABN9W1H7_9DINO</name>
<dbReference type="InterPro" id="IPR000008">
    <property type="entry name" value="C2_dom"/>
</dbReference>
<evidence type="ECO:0000313" key="4">
    <source>
        <dbReference type="EMBL" id="CAK0878779.1"/>
    </source>
</evidence>
<organism evidence="4 5">
    <name type="scientific">Prorocentrum cordatum</name>
    <dbReference type="NCBI Taxonomy" id="2364126"/>
    <lineage>
        <taxon>Eukaryota</taxon>
        <taxon>Sar</taxon>
        <taxon>Alveolata</taxon>
        <taxon>Dinophyceae</taxon>
        <taxon>Prorocentrales</taxon>
        <taxon>Prorocentraceae</taxon>
        <taxon>Prorocentrum</taxon>
    </lineage>
</organism>
<dbReference type="PROSITE" id="PS50004">
    <property type="entry name" value="C2"/>
    <property type="match status" value="1"/>
</dbReference>
<keyword evidence="5" id="KW-1185">Reference proteome</keyword>
<dbReference type="EMBL" id="CAUYUJ010017882">
    <property type="protein sequence ID" value="CAK0878779.1"/>
    <property type="molecule type" value="Genomic_DNA"/>
</dbReference>
<evidence type="ECO:0000313" key="5">
    <source>
        <dbReference type="Proteomes" id="UP001189429"/>
    </source>
</evidence>
<reference evidence="4" key="1">
    <citation type="submission" date="2023-10" db="EMBL/GenBank/DDBJ databases">
        <authorList>
            <person name="Chen Y."/>
            <person name="Shah S."/>
            <person name="Dougan E. K."/>
            <person name="Thang M."/>
            <person name="Chan C."/>
        </authorList>
    </citation>
    <scope>NUCLEOTIDE SEQUENCE [LARGE SCALE GENOMIC DNA]</scope>
</reference>
<dbReference type="PANTHER" id="PTHR45911">
    <property type="entry name" value="C2 DOMAIN-CONTAINING PROTEIN"/>
    <property type="match status" value="1"/>
</dbReference>
<dbReference type="PANTHER" id="PTHR45911:SF4">
    <property type="entry name" value="MULTIPLE C2 AND TRANSMEMBRANE DOMAIN-CONTAINING PROTEIN"/>
    <property type="match status" value="1"/>
</dbReference>
<keyword evidence="1" id="KW-0479">Metal-binding</keyword>
<feature type="domain" description="C2" evidence="3">
    <location>
        <begin position="181"/>
        <end position="306"/>
    </location>
</feature>
<sequence length="346" mass="37185">MIPSFGHAPFLAQETSILPSHFGEQVIGDIAATWACMIGEMPTAVGGVAPYPKDHVFARTPQKEYKLSDMGAFLDDLAQQIPGRDTGPALWPGFQRIASSMKAPEVPTMIIYSSGIDTPCRFEYASEELDTRARCAETCPGDGTITRDSILACAEAWRAAGHQIELVEAPGAIDHKNLIADDFTTAVVERSLEGGALTPVDVTVVGASGLKNADLFGKSDPYCLVELESSKKGKKISKRKTKTVANDLDPVWNSTFTFFAYSDGDCLVFTIFDEDIKGLTGDFLGRACVSADQVRSGFDGELPLEMKNGAGLVQGSLRVKVSPPRSYEHPARGLGGYVKGAIRSLR</sequence>
<dbReference type="Pfam" id="PF00168">
    <property type="entry name" value="C2"/>
    <property type="match status" value="1"/>
</dbReference>